<evidence type="ECO:0000256" key="1">
    <source>
        <dbReference type="SAM" id="MobiDB-lite"/>
    </source>
</evidence>
<feature type="region of interest" description="Disordered" evidence="1">
    <location>
        <begin position="160"/>
        <end position="207"/>
    </location>
</feature>
<name>A0A9P1GVR5_9PEZI</name>
<organism evidence="2 3">
    <name type="scientific">Parascedosporium putredinis</name>
    <dbReference type="NCBI Taxonomy" id="1442378"/>
    <lineage>
        <taxon>Eukaryota</taxon>
        <taxon>Fungi</taxon>
        <taxon>Dikarya</taxon>
        <taxon>Ascomycota</taxon>
        <taxon>Pezizomycotina</taxon>
        <taxon>Sordariomycetes</taxon>
        <taxon>Hypocreomycetidae</taxon>
        <taxon>Microascales</taxon>
        <taxon>Microascaceae</taxon>
        <taxon>Parascedosporium</taxon>
    </lineage>
</organism>
<dbReference type="OrthoDB" id="5280838at2759"/>
<reference evidence="2" key="1">
    <citation type="submission" date="2022-11" db="EMBL/GenBank/DDBJ databases">
        <authorList>
            <person name="Scott C."/>
            <person name="Bruce N."/>
        </authorList>
    </citation>
    <scope>NUCLEOTIDE SEQUENCE</scope>
</reference>
<evidence type="ECO:0000313" key="2">
    <source>
        <dbReference type="EMBL" id="CAI4211551.1"/>
    </source>
</evidence>
<dbReference type="PANTHER" id="PTHR38119:SF1">
    <property type="entry name" value="BTB DOMAIN-CONTAINING PROTEIN"/>
    <property type="match status" value="1"/>
</dbReference>
<evidence type="ECO:0008006" key="4">
    <source>
        <dbReference type="Google" id="ProtNLM"/>
    </source>
</evidence>
<dbReference type="Proteomes" id="UP000838763">
    <property type="component" value="Unassembled WGS sequence"/>
</dbReference>
<gene>
    <name evidence="2" type="ORF">PPNO1_LOCUS1332</name>
</gene>
<accession>A0A9P1GVR5</accession>
<dbReference type="AlphaFoldDB" id="A0A9P1GVR5"/>
<feature type="compositionally biased region" description="Basic residues" evidence="1">
    <location>
        <begin position="22"/>
        <end position="39"/>
    </location>
</feature>
<feature type="region of interest" description="Disordered" evidence="1">
    <location>
        <begin position="383"/>
        <end position="419"/>
    </location>
</feature>
<comment type="caution">
    <text evidence="2">The sequence shown here is derived from an EMBL/GenBank/DDBJ whole genome shotgun (WGS) entry which is preliminary data.</text>
</comment>
<feature type="compositionally biased region" description="Polar residues" evidence="1">
    <location>
        <begin position="1"/>
        <end position="12"/>
    </location>
</feature>
<feature type="compositionally biased region" description="Low complexity" evidence="1">
    <location>
        <begin position="197"/>
        <end position="207"/>
    </location>
</feature>
<sequence length="527" mass="57500">MVSKPEYSTSLTLRGPSSVVSRHPHSFSHSRSRSKRYNRSHAGGTSYISQNEFPVFTNSGDVEIIIKAGGHENRYLLHRHTLTRSSGFFEASTSAEWSRGGAGAPANSTQDLSRVGEESDGGVNVSNSAADSAQRRRRWRYELDPGCDEGDVPMLVQKEAESQLDSSGGGPNGAVSVFGGPVNGNGMTAGSKGKPGHGPSASASSGRRGFLQSMANLSLIPGTPAVEPLSQMDQDLLRDYDNLFRIFYNYSPLLDGVSIADAYIQCKSLLTLADQYDALLVVGPRVDHHLLQFQSRLWKQIAKYPISYLRLGYLARSKIIFQEALIHVVGQWPVGERALRAALPDTVIDIIEDKVDELEENVTRVESRLFRLNLCTPRGERLPALPHAPAAHHGDGHGRNGNSSDGSSRSAHSGAVVQVSAAQPSLPPLPLSSLGRTFRILGSGSSSAYLSHDECKRFLKLSPELYSRDNLRRFEKRIEELKAMAREIVHPLMGSGLELEFGGRVAEGLGYLTCTTVRERDLPWLAE</sequence>
<feature type="compositionally biased region" description="Low complexity" evidence="1">
    <location>
        <begin position="400"/>
        <end position="415"/>
    </location>
</feature>
<proteinExistence type="predicted"/>
<dbReference type="EMBL" id="CALLCH030000002">
    <property type="protein sequence ID" value="CAI4211551.1"/>
    <property type="molecule type" value="Genomic_DNA"/>
</dbReference>
<keyword evidence="3" id="KW-1185">Reference proteome</keyword>
<evidence type="ECO:0000313" key="3">
    <source>
        <dbReference type="Proteomes" id="UP000838763"/>
    </source>
</evidence>
<protein>
    <recommendedName>
        <fullName evidence="4">BTB domain-containing protein</fullName>
    </recommendedName>
</protein>
<feature type="region of interest" description="Disordered" evidence="1">
    <location>
        <begin position="1"/>
        <end position="44"/>
    </location>
</feature>
<feature type="region of interest" description="Disordered" evidence="1">
    <location>
        <begin position="97"/>
        <end position="137"/>
    </location>
</feature>
<dbReference type="PANTHER" id="PTHR38119">
    <property type="entry name" value="BTB DOMAIN-CONTAINING PROTEIN-RELATED"/>
    <property type="match status" value="1"/>
</dbReference>